<gene>
    <name evidence="9" type="ORF">V6X64_03705</name>
</gene>
<comment type="subcellular location">
    <subcellularLocation>
        <location evidence="1">Cell membrane</location>
        <topology evidence="1">Single-pass membrane protein</topology>
    </subcellularLocation>
    <subcellularLocation>
        <location evidence="7">Cell membrane</location>
        <topology evidence="7">Single-pass type II membrane protein</topology>
    </subcellularLocation>
</comment>
<dbReference type="EMBL" id="JBAKFJ010000001">
    <property type="protein sequence ID" value="MEX0386103.1"/>
    <property type="molecule type" value="Genomic_DNA"/>
</dbReference>
<evidence type="ECO:0000256" key="5">
    <source>
        <dbReference type="ARBA" id="ARBA00022989"/>
    </source>
</evidence>
<dbReference type="InterPro" id="IPR003400">
    <property type="entry name" value="ExbD"/>
</dbReference>
<comment type="caution">
    <text evidence="9">The sequence shown here is derived from an EMBL/GenBank/DDBJ whole genome shotgun (WGS) entry which is preliminary data.</text>
</comment>
<protein>
    <submittedName>
        <fullName evidence="9">Biopolymer transporter ExbD</fullName>
    </submittedName>
</protein>
<evidence type="ECO:0000256" key="1">
    <source>
        <dbReference type="ARBA" id="ARBA00004162"/>
    </source>
</evidence>
<dbReference type="Pfam" id="PF02472">
    <property type="entry name" value="ExbD"/>
    <property type="match status" value="1"/>
</dbReference>
<evidence type="ECO:0000313" key="10">
    <source>
        <dbReference type="Proteomes" id="UP001556653"/>
    </source>
</evidence>
<keyword evidence="3" id="KW-1003">Cell membrane</keyword>
<evidence type="ECO:0000256" key="4">
    <source>
        <dbReference type="ARBA" id="ARBA00022692"/>
    </source>
</evidence>
<organism evidence="9 10">
    <name type="scientific">Spiribacter onubensis</name>
    <dbReference type="NCBI Taxonomy" id="3122420"/>
    <lineage>
        <taxon>Bacteria</taxon>
        <taxon>Pseudomonadati</taxon>
        <taxon>Pseudomonadota</taxon>
        <taxon>Gammaproteobacteria</taxon>
        <taxon>Chromatiales</taxon>
        <taxon>Ectothiorhodospiraceae</taxon>
        <taxon>Spiribacter</taxon>
    </lineage>
</organism>
<reference evidence="9 10" key="1">
    <citation type="submission" date="2024-02" db="EMBL/GenBank/DDBJ databases">
        <title>New especies of Spiribacter isolated from saline water.</title>
        <authorList>
            <person name="Leon M.J."/>
            <person name="De La Haba R."/>
            <person name="Sanchez-Porro C."/>
            <person name="Ventosa A."/>
        </authorList>
    </citation>
    <scope>NUCLEOTIDE SEQUENCE [LARGE SCALE GENOMIC DNA]</scope>
    <source>
        <strain evidence="10">ag22IC4-227</strain>
    </source>
</reference>
<dbReference type="Proteomes" id="UP001556653">
    <property type="component" value="Unassembled WGS sequence"/>
</dbReference>
<evidence type="ECO:0000256" key="8">
    <source>
        <dbReference type="SAM" id="Phobius"/>
    </source>
</evidence>
<evidence type="ECO:0000256" key="3">
    <source>
        <dbReference type="ARBA" id="ARBA00022475"/>
    </source>
</evidence>
<keyword evidence="10" id="KW-1185">Reference proteome</keyword>
<feature type="transmembrane region" description="Helical" evidence="8">
    <location>
        <begin position="21"/>
        <end position="41"/>
    </location>
</feature>
<name>A0ABV3S7J3_9GAMM</name>
<evidence type="ECO:0000256" key="2">
    <source>
        <dbReference type="ARBA" id="ARBA00005811"/>
    </source>
</evidence>
<dbReference type="PANTHER" id="PTHR30558">
    <property type="entry name" value="EXBD MEMBRANE COMPONENT OF PMF-DRIVEN MACROMOLECULE IMPORT SYSTEM"/>
    <property type="match status" value="1"/>
</dbReference>
<comment type="similarity">
    <text evidence="2 7">Belongs to the ExbD/TolR family.</text>
</comment>
<evidence type="ECO:0000313" key="9">
    <source>
        <dbReference type="EMBL" id="MEX0386103.1"/>
    </source>
</evidence>
<evidence type="ECO:0000256" key="6">
    <source>
        <dbReference type="ARBA" id="ARBA00023136"/>
    </source>
</evidence>
<sequence length="138" mass="14718">MTASTPAIRAPASRSVRLIRLTPLIDVIFILLIFFMLASTLEDHGRVPLGIAEGRASSERPTDRIHIELAPDGVTVNGALIAADDISEAVLQHRRETPGGIVTIRAREGVGLARLLRTTADLRGAGINDVALLPAAER</sequence>
<accession>A0ABV3S7J3</accession>
<keyword evidence="6 8" id="KW-0472">Membrane</keyword>
<keyword evidence="5 8" id="KW-1133">Transmembrane helix</keyword>
<keyword evidence="7" id="KW-0653">Protein transport</keyword>
<keyword evidence="7" id="KW-0813">Transport</keyword>
<evidence type="ECO:0000256" key="7">
    <source>
        <dbReference type="RuleBase" id="RU003879"/>
    </source>
</evidence>
<keyword evidence="4 7" id="KW-0812">Transmembrane</keyword>
<dbReference type="RefSeq" id="WP_367966581.1">
    <property type="nucleotide sequence ID" value="NZ_JBAKFI010000001.1"/>
</dbReference>
<proteinExistence type="inferred from homology"/>